<dbReference type="InterPro" id="IPR029058">
    <property type="entry name" value="AB_hydrolase_fold"/>
</dbReference>
<reference evidence="2 3" key="1">
    <citation type="journal article" date="2015" name="Front. Microbiol.">
        <title>Genome sequence of the plant growth promoting endophytic yeast Rhodotorula graminis WP1.</title>
        <authorList>
            <person name="Firrincieli A."/>
            <person name="Otillar R."/>
            <person name="Salamov A."/>
            <person name="Schmutz J."/>
            <person name="Khan Z."/>
            <person name="Redman R.S."/>
            <person name="Fleck N.D."/>
            <person name="Lindquist E."/>
            <person name="Grigoriev I.V."/>
            <person name="Doty S.L."/>
        </authorList>
    </citation>
    <scope>NUCLEOTIDE SEQUENCE [LARGE SCALE GENOMIC DNA]</scope>
    <source>
        <strain evidence="2 3">WP1</strain>
    </source>
</reference>
<evidence type="ECO:0000313" key="3">
    <source>
        <dbReference type="Proteomes" id="UP000053890"/>
    </source>
</evidence>
<dbReference type="RefSeq" id="XP_018272191.1">
    <property type="nucleotide sequence ID" value="XM_018416684.1"/>
</dbReference>
<protein>
    <recommendedName>
        <fullName evidence="1">AB hydrolase-1 domain-containing protein</fullName>
    </recommendedName>
</protein>
<dbReference type="PANTHER" id="PTHR43433:SF5">
    <property type="entry name" value="AB HYDROLASE-1 DOMAIN-CONTAINING PROTEIN"/>
    <property type="match status" value="1"/>
</dbReference>
<dbReference type="OrthoDB" id="8119704at2759"/>
<dbReference type="InterPro" id="IPR000073">
    <property type="entry name" value="AB_hydrolase_1"/>
</dbReference>
<dbReference type="PANTHER" id="PTHR43433">
    <property type="entry name" value="HYDROLASE, ALPHA/BETA FOLD FAMILY PROTEIN"/>
    <property type="match status" value="1"/>
</dbReference>
<name>A0A194S6C4_RHOGW</name>
<gene>
    <name evidence="2" type="ORF">RHOBADRAFT_53124</name>
</gene>
<organism evidence="2 3">
    <name type="scientific">Rhodotorula graminis (strain WP1)</name>
    <dbReference type="NCBI Taxonomy" id="578459"/>
    <lineage>
        <taxon>Eukaryota</taxon>
        <taxon>Fungi</taxon>
        <taxon>Dikarya</taxon>
        <taxon>Basidiomycota</taxon>
        <taxon>Pucciniomycotina</taxon>
        <taxon>Microbotryomycetes</taxon>
        <taxon>Sporidiobolales</taxon>
        <taxon>Sporidiobolaceae</taxon>
        <taxon>Rhodotorula</taxon>
    </lineage>
</organism>
<sequence>MPALAHSLFERHDGYAFAYKVLGRSHKATPLVLVHGLSAVGLVDWFPLADALAAHRPVLVFDNRGIGGSTIPADKAGEPYDMHAMAGDVVDLVKHVGFKKIDLLGFSMGGMIAQTVLVKADLPFKIRHAVLVATSAKRAHSDLLQAIPQPPAGPLTFEQKCDLSRPFIYLLERRVREAVEAKRPARTIQNQIGVIAGYDVRSKLRSVPESLPVLVLHGNLDRSVYYSEHKYILEGIPHAQFLSFDGVSHAWYDYYDLDFWTTLLNRFLADQDCASLVPPAHAHHAKL</sequence>
<dbReference type="OMA" id="EDGATIW"/>
<evidence type="ECO:0000259" key="1">
    <source>
        <dbReference type="Pfam" id="PF00561"/>
    </source>
</evidence>
<dbReference type="SUPFAM" id="SSF53474">
    <property type="entry name" value="alpha/beta-Hydrolases"/>
    <property type="match status" value="1"/>
</dbReference>
<accession>A0A194S6C4</accession>
<evidence type="ECO:0000313" key="2">
    <source>
        <dbReference type="EMBL" id="KPV76142.1"/>
    </source>
</evidence>
<dbReference type="EMBL" id="KQ474077">
    <property type="protein sequence ID" value="KPV76142.1"/>
    <property type="molecule type" value="Genomic_DNA"/>
</dbReference>
<dbReference type="Pfam" id="PF00561">
    <property type="entry name" value="Abhydrolase_1"/>
    <property type="match status" value="1"/>
</dbReference>
<keyword evidence="3" id="KW-1185">Reference proteome</keyword>
<dbReference type="InterPro" id="IPR050471">
    <property type="entry name" value="AB_hydrolase"/>
</dbReference>
<dbReference type="GeneID" id="28977132"/>
<dbReference type="Gene3D" id="3.40.50.1820">
    <property type="entry name" value="alpha/beta hydrolase"/>
    <property type="match status" value="1"/>
</dbReference>
<dbReference type="Proteomes" id="UP000053890">
    <property type="component" value="Unassembled WGS sequence"/>
</dbReference>
<dbReference type="AlphaFoldDB" id="A0A194S6C4"/>
<dbReference type="STRING" id="578459.A0A194S6C4"/>
<proteinExistence type="predicted"/>
<feature type="domain" description="AB hydrolase-1" evidence="1">
    <location>
        <begin position="30"/>
        <end position="148"/>
    </location>
</feature>